<keyword evidence="5" id="KW-1185">Reference proteome</keyword>
<dbReference type="InterPro" id="IPR041677">
    <property type="entry name" value="DNA2/NAM7_AAA_11"/>
</dbReference>
<evidence type="ECO:0000313" key="4">
    <source>
        <dbReference type="Proteomes" id="UP000240957"/>
    </source>
</evidence>
<reference evidence="5" key="3">
    <citation type="journal article" date="2019" name="Int. J. Syst. Evol. Microbiol.">
        <title>The Global Catalogue of Microorganisms (GCM) 10K type strain sequencing project: providing services to taxonomists for standard genome sequencing and annotation.</title>
        <authorList>
            <consortium name="The Broad Institute Genomics Platform"/>
            <consortium name="The Broad Institute Genome Sequencing Center for Infectious Disease"/>
            <person name="Wu L."/>
            <person name="Ma J."/>
        </authorList>
    </citation>
    <scope>NUCLEOTIDE SEQUENCE [LARGE SCALE GENOMIC DNA]</scope>
    <source>
        <strain evidence="5">KCTC 62575</strain>
    </source>
</reference>
<organism evidence="3 4">
    <name type="scientific">Acinetobacter sichuanensis</name>
    <dbReference type="NCBI Taxonomy" id="2136183"/>
    <lineage>
        <taxon>Bacteria</taxon>
        <taxon>Pseudomonadati</taxon>
        <taxon>Pseudomonadota</taxon>
        <taxon>Gammaproteobacteria</taxon>
        <taxon>Moraxellales</taxon>
        <taxon>Moraxellaceae</taxon>
        <taxon>Acinetobacter</taxon>
    </lineage>
</organism>
<reference evidence="2" key="1">
    <citation type="journal article" date="2014" name="Int. J. Syst. Evol. Microbiol.">
        <title>Complete genome of a new Firmicutes species belonging to the dominant human colonic microbiota ('Ruminococcus bicirculans') reveals two chromosomes and a selective capacity to utilize plant glucans.</title>
        <authorList>
            <consortium name="NISC Comparative Sequencing Program"/>
            <person name="Wegmann U."/>
            <person name="Louis P."/>
            <person name="Goesmann A."/>
            <person name="Henrissat B."/>
            <person name="Duncan S.H."/>
            <person name="Flint H.J."/>
        </authorList>
    </citation>
    <scope>NUCLEOTIDE SEQUENCE</scope>
    <source>
        <strain evidence="2">KCTC 62575</strain>
    </source>
</reference>
<dbReference type="OrthoDB" id="9757917at2"/>
<dbReference type="GO" id="GO:0004386">
    <property type="term" value="F:helicase activity"/>
    <property type="evidence" value="ECO:0007669"/>
    <property type="project" value="InterPro"/>
</dbReference>
<dbReference type="Pfam" id="PF13086">
    <property type="entry name" value="AAA_11"/>
    <property type="match status" value="1"/>
</dbReference>
<dbReference type="EMBL" id="JBHRSF010000062">
    <property type="protein sequence ID" value="MFC2996296.1"/>
    <property type="molecule type" value="Genomic_DNA"/>
</dbReference>
<dbReference type="Proteomes" id="UP000240957">
    <property type="component" value="Unassembled WGS sequence"/>
</dbReference>
<accession>A0A371YJM7</accession>
<evidence type="ECO:0000313" key="3">
    <source>
        <dbReference type="EMBL" id="RFC81660.1"/>
    </source>
</evidence>
<reference evidence="2" key="4">
    <citation type="submission" date="2024-09" db="EMBL/GenBank/DDBJ databases">
        <authorList>
            <person name="Sun Q."/>
            <person name="Mori K."/>
        </authorList>
    </citation>
    <scope>NUCLEOTIDE SEQUENCE</scope>
    <source>
        <strain evidence="2">KCTC 62575</strain>
    </source>
</reference>
<protein>
    <submittedName>
        <fullName evidence="2">AAA domain-containing protein</fullName>
    </submittedName>
</protein>
<gene>
    <name evidence="2" type="ORF">ACFODO_13660</name>
    <name evidence="3" type="ORF">C9E89_020660</name>
</gene>
<dbReference type="InterPro" id="IPR027417">
    <property type="entry name" value="P-loop_NTPase"/>
</dbReference>
<feature type="domain" description="DNA2/NAM7 helicase helicase" evidence="1">
    <location>
        <begin position="282"/>
        <end position="418"/>
    </location>
</feature>
<evidence type="ECO:0000259" key="1">
    <source>
        <dbReference type="Pfam" id="PF13086"/>
    </source>
</evidence>
<dbReference type="Gene3D" id="3.40.50.300">
    <property type="entry name" value="P-loop containing nucleotide triphosphate hydrolases"/>
    <property type="match status" value="1"/>
</dbReference>
<evidence type="ECO:0000313" key="2">
    <source>
        <dbReference type="EMBL" id="MFC2996296.1"/>
    </source>
</evidence>
<proteinExistence type="predicted"/>
<comment type="caution">
    <text evidence="3">The sequence shown here is derived from an EMBL/GenBank/DDBJ whole genome shotgun (WGS) entry which is preliminary data.</text>
</comment>
<dbReference type="Proteomes" id="UP001595455">
    <property type="component" value="Unassembled WGS sequence"/>
</dbReference>
<name>A0A371YJM7_9GAMM</name>
<dbReference type="SUPFAM" id="SSF52540">
    <property type="entry name" value="P-loop containing nucleoside triphosphate hydrolases"/>
    <property type="match status" value="1"/>
</dbReference>
<dbReference type="EMBL" id="PYIX02000067">
    <property type="protein sequence ID" value="RFC81660.1"/>
    <property type="molecule type" value="Genomic_DNA"/>
</dbReference>
<dbReference type="AlphaFoldDB" id="A0A371YJM7"/>
<reference evidence="3 4" key="2">
    <citation type="submission" date="2018-08" db="EMBL/GenBank/DDBJ databases">
        <title>The draft genome of Acinetobacter sichuanensis strain WCHAc060041.</title>
        <authorList>
            <person name="Qin J."/>
            <person name="Feng Y."/>
            <person name="Zong Z."/>
        </authorList>
    </citation>
    <scope>NUCLEOTIDE SEQUENCE [LARGE SCALE GENOMIC DNA]</scope>
    <source>
        <strain evidence="3 4">WCHAc060041</strain>
    </source>
</reference>
<sequence length="495" mass="56436">MGLNQKNLLKAWQHYIEITGCEKSKIPVKNIDHCQIINFKEADFNENISSKGVFIELYPDQIAHLTEKYVVFDQETDENKLSEELLFAFPLLNIHHKNESFYLPIFTIDLPSNFLLENDFTGFDLSSNVSNMVKVNLAVLLNYFDVEIDDLDESRNILELMSLVCDRPFADFKTLYFGFLEWANERLASKNNNFKSIYFAPHTHGLIYGTKNDDAGTTRDLQDFKHILGEIESDPQIIAKKYPLLNEYLTKNGDSTSIVEQDHITLNTTYGLFETKYSLGRGQYQAIQVANIHPANPLIAVQGAPGTGKTTLFKSLIAQQVSARALAIIEGADRNMNMLVCSTAVKAVDNVIADLKSDPFTQNLDWLWFHGGSNAKIGIEIEERLKRHINRLSLTDYDDAEYSRLKQAILQTQNRIDQLSLNYLSAIDELSKRKADISFLTIDHTLDDFFLKNTLQQHFQESSKQLDLQYQSNVYSHVVLNLGLELAQQNGKKVD</sequence>
<dbReference type="RefSeq" id="WP_107010045.1">
    <property type="nucleotide sequence ID" value="NZ_JBHRSF010000062.1"/>
</dbReference>
<evidence type="ECO:0000313" key="5">
    <source>
        <dbReference type="Proteomes" id="UP001595455"/>
    </source>
</evidence>